<keyword evidence="10" id="KW-1185">Reference proteome</keyword>
<evidence type="ECO:0000313" key="9">
    <source>
        <dbReference type="EMBL" id="TDB62774.1"/>
    </source>
</evidence>
<keyword evidence="5" id="KW-0998">Cell outer membrane</keyword>
<name>A0A4R4K5J7_9BACT</name>
<evidence type="ECO:0000259" key="8">
    <source>
        <dbReference type="Pfam" id="PF14322"/>
    </source>
</evidence>
<dbReference type="PROSITE" id="PS51257">
    <property type="entry name" value="PROKAR_LIPOPROTEIN"/>
    <property type="match status" value="1"/>
</dbReference>
<dbReference type="InterPro" id="IPR012944">
    <property type="entry name" value="SusD_RagB_dom"/>
</dbReference>
<evidence type="ECO:0000256" key="4">
    <source>
        <dbReference type="ARBA" id="ARBA00023136"/>
    </source>
</evidence>
<feature type="chain" id="PRO_5020483308" evidence="6">
    <location>
        <begin position="22"/>
        <end position="702"/>
    </location>
</feature>
<dbReference type="Pfam" id="PF07980">
    <property type="entry name" value="SusD_RagB"/>
    <property type="match status" value="2"/>
</dbReference>
<protein>
    <submittedName>
        <fullName evidence="9">RagB/SusD family nutrient uptake outer membrane protein</fullName>
    </submittedName>
</protein>
<comment type="caution">
    <text evidence="9">The sequence shown here is derived from an EMBL/GenBank/DDBJ whole genome shotgun (WGS) entry which is preliminary data.</text>
</comment>
<gene>
    <name evidence="9" type="ORF">EZE20_17730</name>
</gene>
<dbReference type="Proteomes" id="UP000295706">
    <property type="component" value="Unassembled WGS sequence"/>
</dbReference>
<evidence type="ECO:0000256" key="5">
    <source>
        <dbReference type="ARBA" id="ARBA00023237"/>
    </source>
</evidence>
<evidence type="ECO:0000256" key="1">
    <source>
        <dbReference type="ARBA" id="ARBA00004442"/>
    </source>
</evidence>
<comment type="similarity">
    <text evidence="2">Belongs to the SusD family.</text>
</comment>
<evidence type="ECO:0000259" key="7">
    <source>
        <dbReference type="Pfam" id="PF07980"/>
    </source>
</evidence>
<feature type="domain" description="RagB/SusD" evidence="7">
    <location>
        <begin position="451"/>
        <end position="518"/>
    </location>
</feature>
<comment type="subcellular location">
    <subcellularLocation>
        <location evidence="1">Cell outer membrane</location>
    </subcellularLocation>
</comment>
<evidence type="ECO:0000256" key="6">
    <source>
        <dbReference type="SAM" id="SignalP"/>
    </source>
</evidence>
<reference evidence="9 10" key="1">
    <citation type="submission" date="2019-02" db="EMBL/GenBank/DDBJ databases">
        <title>Arundinibacter roseus gen. nov., sp. nov., a new member of the family Cytophagaceae.</title>
        <authorList>
            <person name="Szuroczki S."/>
            <person name="Khayer B."/>
            <person name="Sproer C."/>
            <person name="Toumi M."/>
            <person name="Szabo A."/>
            <person name="Felfoldi T."/>
            <person name="Schumann P."/>
            <person name="Toth E."/>
        </authorList>
    </citation>
    <scope>NUCLEOTIDE SEQUENCE [LARGE SCALE GENOMIC DNA]</scope>
    <source>
        <strain evidence="9 10">DMA-k-7a</strain>
    </source>
</reference>
<sequence length="702" mass="78581">MKKIKHILTLVLVVLTTFSCNEDFLNPEIKTDIDLETFGATPQEGQFLLTQVYINMRNDNFVGSVYWAWFPTDYSVPNPGTTGARSFIARMSQEATDSEAFVIWTAQYRVIASANLVLEKAEAGLAQQDISAADRAEWNRIAGEALFARALSYFNLVRLYRNVPIIEKFFKSFADIDAVSNGTQMKEQEIKVYDFIAADLGKAIDVLPVNVNRGRSNKYSAHALLGKVYLQMASIEKFRDQTGDGSSHYTKAIENLNVVINSGIYDLKTYFPDNFIRARQYTGANEFLFTLEFNETDKGNFNILGNNSGFVNNSGASSTVFLGTLNSANGGSFPTDHGWSAFDLNSPGDIVRRFWTFEDGEFRTFDANGDKRLANSLSDCPNGQGPNCEIFLKTQEPYQFTRPYWFETIADVNAFRNNPSTADVVTQPNGQTTFSLIWGGGTPGATPNIKLVKFRRNPVSQATYTDATYDADYPVMRYAEVLLMYAEAANELGNTTTKPVDGKYSAIEAANLVRDRARNFVYYSDLSVNKTIIDNSPFKVTYGDVYSRQAKVGNRPGPALTANAADTLTKYYNQISAFRGLREVPAAPVIRNFKEFPATSGFVPDYPNTFSQTELREELLDERWRELAGEANARYFDLARYGRLISAVQSAINSVNPLTNRDLTATPFGQNTLRVPDEKYTYFPIPKSEIDRNPNLNQNPGY</sequence>
<keyword evidence="3 6" id="KW-0732">Signal</keyword>
<dbReference type="InterPro" id="IPR011990">
    <property type="entry name" value="TPR-like_helical_dom_sf"/>
</dbReference>
<dbReference type="InterPro" id="IPR033985">
    <property type="entry name" value="SusD-like_N"/>
</dbReference>
<feature type="domain" description="RagB/SusD" evidence="7">
    <location>
        <begin position="606"/>
        <end position="702"/>
    </location>
</feature>
<dbReference type="EMBL" id="SMJU01000011">
    <property type="protein sequence ID" value="TDB62774.1"/>
    <property type="molecule type" value="Genomic_DNA"/>
</dbReference>
<dbReference type="AlphaFoldDB" id="A0A4R4K5J7"/>
<proteinExistence type="inferred from homology"/>
<feature type="signal peptide" evidence="6">
    <location>
        <begin position="1"/>
        <end position="21"/>
    </location>
</feature>
<dbReference type="SUPFAM" id="SSF48452">
    <property type="entry name" value="TPR-like"/>
    <property type="match status" value="1"/>
</dbReference>
<keyword evidence="4" id="KW-0472">Membrane</keyword>
<organism evidence="9 10">
    <name type="scientific">Arundinibacter roseus</name>
    <dbReference type="NCBI Taxonomy" id="2070510"/>
    <lineage>
        <taxon>Bacteria</taxon>
        <taxon>Pseudomonadati</taxon>
        <taxon>Bacteroidota</taxon>
        <taxon>Cytophagia</taxon>
        <taxon>Cytophagales</taxon>
        <taxon>Spirosomataceae</taxon>
        <taxon>Arundinibacter</taxon>
    </lineage>
</organism>
<evidence type="ECO:0000256" key="3">
    <source>
        <dbReference type="ARBA" id="ARBA00022729"/>
    </source>
</evidence>
<dbReference type="OrthoDB" id="9792139at2"/>
<dbReference type="Pfam" id="PF14322">
    <property type="entry name" value="SusD-like_3"/>
    <property type="match status" value="1"/>
</dbReference>
<accession>A0A4R4K5J7</accession>
<feature type="domain" description="SusD-like N-terminal" evidence="8">
    <location>
        <begin position="31"/>
        <end position="230"/>
    </location>
</feature>
<dbReference type="Gene3D" id="1.25.40.390">
    <property type="match status" value="1"/>
</dbReference>
<dbReference type="RefSeq" id="WP_132120128.1">
    <property type="nucleotide sequence ID" value="NZ_SMJU01000011.1"/>
</dbReference>
<dbReference type="GO" id="GO:0009279">
    <property type="term" value="C:cell outer membrane"/>
    <property type="evidence" value="ECO:0007669"/>
    <property type="project" value="UniProtKB-SubCell"/>
</dbReference>
<evidence type="ECO:0000313" key="10">
    <source>
        <dbReference type="Proteomes" id="UP000295706"/>
    </source>
</evidence>
<evidence type="ECO:0000256" key="2">
    <source>
        <dbReference type="ARBA" id="ARBA00006275"/>
    </source>
</evidence>